<dbReference type="RefSeq" id="WP_285488732.1">
    <property type="nucleotide sequence ID" value="NZ_BSTI01000014.1"/>
</dbReference>
<proteinExistence type="predicted"/>
<dbReference type="InterPro" id="IPR005182">
    <property type="entry name" value="YdbS-like_PH"/>
</dbReference>
<feature type="transmembrane region" description="Helical" evidence="2">
    <location>
        <begin position="381"/>
        <end position="399"/>
    </location>
</feature>
<keyword evidence="2" id="KW-1133">Transmembrane helix</keyword>
<organism evidence="4 5">
    <name type="scientific">Amycolatopsis taiwanensis</name>
    <dbReference type="NCBI Taxonomy" id="342230"/>
    <lineage>
        <taxon>Bacteria</taxon>
        <taxon>Bacillati</taxon>
        <taxon>Actinomycetota</taxon>
        <taxon>Actinomycetes</taxon>
        <taxon>Pseudonocardiales</taxon>
        <taxon>Pseudonocardiaceae</taxon>
        <taxon>Amycolatopsis</taxon>
    </lineage>
</organism>
<protein>
    <recommendedName>
        <fullName evidence="3">YdbS-like PH domain-containing protein</fullName>
    </recommendedName>
</protein>
<keyword evidence="2" id="KW-0472">Membrane</keyword>
<name>A0A9W6VIZ5_9PSEU</name>
<dbReference type="PIRSF" id="PIRSF026631">
    <property type="entry name" value="UCP026631"/>
    <property type="match status" value="1"/>
</dbReference>
<reference evidence="4" key="1">
    <citation type="submission" date="2023-03" db="EMBL/GenBank/DDBJ databases">
        <title>Amycolatopsis taiwanensis NBRC 103393.</title>
        <authorList>
            <person name="Ichikawa N."/>
            <person name="Sato H."/>
            <person name="Tonouchi N."/>
        </authorList>
    </citation>
    <scope>NUCLEOTIDE SEQUENCE</scope>
    <source>
        <strain evidence="4">NBRC 103393</strain>
    </source>
</reference>
<dbReference type="PANTHER" id="PTHR34473:SF2">
    <property type="entry name" value="UPF0699 TRANSMEMBRANE PROTEIN YDBT"/>
    <property type="match status" value="1"/>
</dbReference>
<feature type="transmembrane region" description="Helical" evidence="2">
    <location>
        <begin position="358"/>
        <end position="375"/>
    </location>
</feature>
<dbReference type="InterPro" id="IPR014529">
    <property type="entry name" value="UCP026631"/>
</dbReference>
<dbReference type="AlphaFoldDB" id="A0A9W6VIZ5"/>
<accession>A0A9W6VIZ5</accession>
<gene>
    <name evidence="4" type="ORF">Atai01_55980</name>
</gene>
<evidence type="ECO:0000259" key="3">
    <source>
        <dbReference type="Pfam" id="PF03703"/>
    </source>
</evidence>
<dbReference type="Proteomes" id="UP001165136">
    <property type="component" value="Unassembled WGS sequence"/>
</dbReference>
<evidence type="ECO:0000313" key="5">
    <source>
        <dbReference type="Proteomes" id="UP001165136"/>
    </source>
</evidence>
<keyword evidence="5" id="KW-1185">Reference proteome</keyword>
<evidence type="ECO:0000256" key="1">
    <source>
        <dbReference type="SAM" id="MobiDB-lite"/>
    </source>
</evidence>
<keyword evidence="2" id="KW-0812">Transmembrane</keyword>
<feature type="transmembrane region" description="Helical" evidence="2">
    <location>
        <begin position="48"/>
        <end position="70"/>
    </location>
</feature>
<feature type="domain" description="YdbS-like PH" evidence="3">
    <location>
        <begin position="404"/>
        <end position="478"/>
    </location>
</feature>
<feature type="transmembrane region" description="Helical" evidence="2">
    <location>
        <begin position="21"/>
        <end position="42"/>
    </location>
</feature>
<sequence length="508" mass="55637">MHTALNPRPETTWRKPDARMLAVHSAWLLAPLGSCSLTLLASGGRPGIQAWATLAGIAVTFVIVTGLGLVRWRRTRYRVTADSFEIRTGVLTRRQRSVPLARIRHVDLTAGPLLRLLGLTTVNVGTAGDHGQLRLDGLARPDAAWLRTTLIRHAAPAGTEPVLAAWNPRWVRYAPLTFWIFGGVFAVLGTVYRILDSAGIEPWRLGPARAVYDAFGARSLWLTIPLLLLAIALVGALGALALYVENWWHFRVDWADPGTLRIRRGLFTTRSVSIDRTRLRGARLREPLLLRAGGGATASAVASGLGNEDENRRRSALLPPAPRENARRLFDDVLGKRLIDTPLTQHPRAALRRRQRRALLVVLVVGLVLGTLGLLFGTVLLYAACVITVLTIPAALWLAHDAYRSLGHHLHPEYLISRSGTFSRDTVAIRRDSVVAWTFTTTPFTRRAGLTTLTAATAAGQQAYWIRDLDADTATGLADEAGPGIITEFLVAQENNRRPVAQQQANVS</sequence>
<dbReference type="EMBL" id="BSTI01000014">
    <property type="protein sequence ID" value="GLY68979.1"/>
    <property type="molecule type" value="Genomic_DNA"/>
</dbReference>
<comment type="caution">
    <text evidence="4">The sequence shown here is derived from an EMBL/GenBank/DDBJ whole genome shotgun (WGS) entry which is preliminary data.</text>
</comment>
<dbReference type="PANTHER" id="PTHR34473">
    <property type="entry name" value="UPF0699 TRANSMEMBRANE PROTEIN YDBS"/>
    <property type="match status" value="1"/>
</dbReference>
<feature type="domain" description="YdbS-like PH" evidence="3">
    <location>
        <begin position="72"/>
        <end position="149"/>
    </location>
</feature>
<feature type="transmembrane region" description="Helical" evidence="2">
    <location>
        <begin position="176"/>
        <end position="195"/>
    </location>
</feature>
<evidence type="ECO:0000313" key="4">
    <source>
        <dbReference type="EMBL" id="GLY68979.1"/>
    </source>
</evidence>
<evidence type="ECO:0000256" key="2">
    <source>
        <dbReference type="SAM" id="Phobius"/>
    </source>
</evidence>
<feature type="transmembrane region" description="Helical" evidence="2">
    <location>
        <begin position="220"/>
        <end position="244"/>
    </location>
</feature>
<dbReference type="Pfam" id="PF03703">
    <property type="entry name" value="bPH_2"/>
    <property type="match status" value="2"/>
</dbReference>
<feature type="region of interest" description="Disordered" evidence="1">
    <location>
        <begin position="299"/>
        <end position="318"/>
    </location>
</feature>